<feature type="region of interest" description="Disordered" evidence="1">
    <location>
        <begin position="391"/>
        <end position="421"/>
    </location>
</feature>
<dbReference type="InterPro" id="IPR036397">
    <property type="entry name" value="RNaseH_sf"/>
</dbReference>
<gene>
    <name evidence="2" type="ORF">Ae201684_006868</name>
</gene>
<proteinExistence type="predicted"/>
<dbReference type="VEuPathDB" id="FungiDB:AeMF1_020785"/>
<dbReference type="Gene3D" id="3.30.420.10">
    <property type="entry name" value="Ribonuclease H-like superfamily/Ribonuclease H"/>
    <property type="match status" value="1"/>
</dbReference>
<comment type="caution">
    <text evidence="2">The sequence shown here is derived from an EMBL/GenBank/DDBJ whole genome shotgun (WGS) entry which is preliminary data.</text>
</comment>
<evidence type="ECO:0000313" key="2">
    <source>
        <dbReference type="EMBL" id="KAF0737063.1"/>
    </source>
</evidence>
<dbReference type="AlphaFoldDB" id="A0A6G0XAD2"/>
<accession>A0A6G0XAD2</accession>
<dbReference type="PANTHER" id="PTHR33939:SF1">
    <property type="entry name" value="DUF4371 DOMAIN-CONTAINING PROTEIN"/>
    <property type="match status" value="1"/>
</dbReference>
<dbReference type="Proteomes" id="UP000481153">
    <property type="component" value="Unassembled WGS sequence"/>
</dbReference>
<protein>
    <submittedName>
        <fullName evidence="2">Uncharacterized protein</fullName>
    </submittedName>
</protein>
<keyword evidence="3" id="KW-1185">Reference proteome</keyword>
<sequence>MLLGRGIKTVQSVWSEYCDQKELTIAQTPSNKSSHVTRIPRSKAVMTLVLEFIREHRLNRASVVAKDVLALLVEHKRMKVDMTNEKHRAAALRVTQLFLARCGFKRGTQKGVSYGISAELAVKRDRYIRYISTQLQLSTPRTIVYIDESYIHHHYSRHNNSIYHPDDTASVPKKAKNKGRRLYFIAAIMSGGESDPKLLGLEIFEGGNRQPKDYHAMFTSEFFLEWFADLLDEIDKLQKYGVIFAMDNAKYHRTKPPDTPRGSMKKSDLMAACKDYGLDFDGVPTKPVVWASLKDFISRNIPAEVEKMATERGHVVAWTPPYHSDLQPIELIWSDVKGKVGRQYTATTSFEDVRRRLDSAFDELPSRTIYNCITHTENMVKEMNKYLEQLDEADDDAEESGDALSSDEVSDNSESDFKNIE</sequence>
<dbReference type="PANTHER" id="PTHR33939">
    <property type="entry name" value="PROTEIN CBG22215"/>
    <property type="match status" value="1"/>
</dbReference>
<dbReference type="GO" id="GO:0003676">
    <property type="term" value="F:nucleic acid binding"/>
    <property type="evidence" value="ECO:0007669"/>
    <property type="project" value="InterPro"/>
</dbReference>
<evidence type="ECO:0000256" key="1">
    <source>
        <dbReference type="SAM" id="MobiDB-lite"/>
    </source>
</evidence>
<name>A0A6G0XAD2_9STRA</name>
<evidence type="ECO:0000313" key="3">
    <source>
        <dbReference type="Proteomes" id="UP000481153"/>
    </source>
</evidence>
<organism evidence="2 3">
    <name type="scientific">Aphanomyces euteiches</name>
    <dbReference type="NCBI Taxonomy" id="100861"/>
    <lineage>
        <taxon>Eukaryota</taxon>
        <taxon>Sar</taxon>
        <taxon>Stramenopiles</taxon>
        <taxon>Oomycota</taxon>
        <taxon>Saprolegniomycetes</taxon>
        <taxon>Saprolegniales</taxon>
        <taxon>Verrucalvaceae</taxon>
        <taxon>Aphanomyces</taxon>
    </lineage>
</organism>
<dbReference type="EMBL" id="VJMJ01000085">
    <property type="protein sequence ID" value="KAF0737063.1"/>
    <property type="molecule type" value="Genomic_DNA"/>
</dbReference>
<reference evidence="2 3" key="1">
    <citation type="submission" date="2019-07" db="EMBL/GenBank/DDBJ databases">
        <title>Genomics analysis of Aphanomyces spp. identifies a new class of oomycete effector associated with host adaptation.</title>
        <authorList>
            <person name="Gaulin E."/>
        </authorList>
    </citation>
    <scope>NUCLEOTIDE SEQUENCE [LARGE SCALE GENOMIC DNA]</scope>
    <source>
        <strain evidence="2 3">ATCC 201684</strain>
    </source>
</reference>
<feature type="compositionally biased region" description="Acidic residues" evidence="1">
    <location>
        <begin position="391"/>
        <end position="401"/>
    </location>
</feature>